<feature type="transmembrane region" description="Helical" evidence="1">
    <location>
        <begin position="20"/>
        <end position="45"/>
    </location>
</feature>
<proteinExistence type="predicted"/>
<evidence type="ECO:0000313" key="3">
    <source>
        <dbReference type="Proteomes" id="UP001177140"/>
    </source>
</evidence>
<accession>A0AA41V4M1</accession>
<organism evidence="2 3">
    <name type="scientific">Papaver nudicaule</name>
    <name type="common">Iceland poppy</name>
    <dbReference type="NCBI Taxonomy" id="74823"/>
    <lineage>
        <taxon>Eukaryota</taxon>
        <taxon>Viridiplantae</taxon>
        <taxon>Streptophyta</taxon>
        <taxon>Embryophyta</taxon>
        <taxon>Tracheophyta</taxon>
        <taxon>Spermatophyta</taxon>
        <taxon>Magnoliopsida</taxon>
        <taxon>Ranunculales</taxon>
        <taxon>Papaveraceae</taxon>
        <taxon>Papaveroideae</taxon>
        <taxon>Papaver</taxon>
    </lineage>
</organism>
<dbReference type="Proteomes" id="UP001177140">
    <property type="component" value="Unassembled WGS sequence"/>
</dbReference>
<evidence type="ECO:0000256" key="1">
    <source>
        <dbReference type="SAM" id="Phobius"/>
    </source>
</evidence>
<dbReference type="AlphaFoldDB" id="A0AA41V4M1"/>
<gene>
    <name evidence="2" type="ORF">MKW94_012251</name>
</gene>
<reference evidence="2" key="1">
    <citation type="submission" date="2022-03" db="EMBL/GenBank/DDBJ databases">
        <title>A functionally conserved STORR gene fusion in Papaver species that diverged 16.8 million years ago.</title>
        <authorList>
            <person name="Catania T."/>
        </authorList>
    </citation>
    <scope>NUCLEOTIDE SEQUENCE</scope>
    <source>
        <strain evidence="2">S-191538</strain>
    </source>
</reference>
<keyword evidence="1" id="KW-1133">Transmembrane helix</keyword>
<evidence type="ECO:0000313" key="2">
    <source>
        <dbReference type="EMBL" id="MCL7034445.1"/>
    </source>
</evidence>
<keyword evidence="1" id="KW-0812">Transmembrane</keyword>
<keyword evidence="3" id="KW-1185">Reference proteome</keyword>
<comment type="caution">
    <text evidence="2">The sequence shown here is derived from an EMBL/GenBank/DDBJ whole genome shotgun (WGS) entry which is preliminary data.</text>
</comment>
<protein>
    <submittedName>
        <fullName evidence="2">Uncharacterized protein</fullName>
    </submittedName>
</protein>
<name>A0AA41V4M1_PAPNU</name>
<sequence length="64" mass="7352">MAKEILTFFLQPQGTYCPAMLTICYMWCIGSCKLTLVSWVIYYSICIKTFCKGSMNRLKNLGKP</sequence>
<keyword evidence="1" id="KW-0472">Membrane</keyword>
<dbReference type="EMBL" id="JAJJMA010145546">
    <property type="protein sequence ID" value="MCL7034445.1"/>
    <property type="molecule type" value="Genomic_DNA"/>
</dbReference>